<dbReference type="EMBL" id="JACAZI010000003">
    <property type="protein sequence ID" value="KAF7365111.1"/>
    <property type="molecule type" value="Genomic_DNA"/>
</dbReference>
<dbReference type="Gene3D" id="3.40.50.1820">
    <property type="entry name" value="alpha/beta hydrolase"/>
    <property type="match status" value="1"/>
</dbReference>
<protein>
    <submittedName>
        <fullName evidence="5">Carboxylic ester hydrolase</fullName>
    </submittedName>
</protein>
<feature type="domain" description="Carboxylesterase type B" evidence="4">
    <location>
        <begin position="28"/>
        <end position="499"/>
    </location>
</feature>
<keyword evidence="6" id="KW-1185">Reference proteome</keyword>
<dbReference type="InterPro" id="IPR019826">
    <property type="entry name" value="Carboxylesterase_B_AS"/>
</dbReference>
<feature type="chain" id="PRO_5034761177" evidence="3">
    <location>
        <begin position="27"/>
        <end position="1140"/>
    </location>
</feature>
<dbReference type="InterPro" id="IPR029058">
    <property type="entry name" value="AB_hydrolase_fold"/>
</dbReference>
<name>A0A8H7DB00_9AGAR</name>
<dbReference type="OrthoDB" id="2340858at2759"/>
<evidence type="ECO:0000256" key="1">
    <source>
        <dbReference type="ARBA" id="ARBA00005964"/>
    </source>
</evidence>
<dbReference type="PANTHER" id="PTHR11559">
    <property type="entry name" value="CARBOXYLESTERASE"/>
    <property type="match status" value="1"/>
</dbReference>
<dbReference type="PROSITE" id="PS00122">
    <property type="entry name" value="CARBOXYLESTERASE_B_1"/>
    <property type="match status" value="1"/>
</dbReference>
<organism evidence="5 6">
    <name type="scientific">Mycena venus</name>
    <dbReference type="NCBI Taxonomy" id="2733690"/>
    <lineage>
        <taxon>Eukaryota</taxon>
        <taxon>Fungi</taxon>
        <taxon>Dikarya</taxon>
        <taxon>Basidiomycota</taxon>
        <taxon>Agaricomycotina</taxon>
        <taxon>Agaricomycetes</taxon>
        <taxon>Agaricomycetidae</taxon>
        <taxon>Agaricales</taxon>
        <taxon>Marasmiineae</taxon>
        <taxon>Mycenaceae</taxon>
        <taxon>Mycena</taxon>
    </lineage>
</organism>
<dbReference type="GO" id="GO:0016787">
    <property type="term" value="F:hydrolase activity"/>
    <property type="evidence" value="ECO:0007669"/>
    <property type="project" value="UniProtKB-KW"/>
</dbReference>
<dbReference type="PROSITE" id="PS00941">
    <property type="entry name" value="CARBOXYLESTERASE_B_2"/>
    <property type="match status" value="1"/>
</dbReference>
<gene>
    <name evidence="5" type="ORF">MVEN_00382400</name>
</gene>
<keyword evidence="3" id="KW-0732">Signal</keyword>
<dbReference type="InterPro" id="IPR002018">
    <property type="entry name" value="CarbesteraseB"/>
</dbReference>
<dbReference type="Proteomes" id="UP000620124">
    <property type="component" value="Unassembled WGS sequence"/>
</dbReference>
<evidence type="ECO:0000313" key="5">
    <source>
        <dbReference type="EMBL" id="KAF7365111.1"/>
    </source>
</evidence>
<dbReference type="Pfam" id="PF00135">
    <property type="entry name" value="COesterase"/>
    <property type="match status" value="1"/>
</dbReference>
<evidence type="ECO:0000259" key="4">
    <source>
        <dbReference type="Pfam" id="PF00135"/>
    </source>
</evidence>
<dbReference type="AlphaFoldDB" id="A0A8H7DB00"/>
<proteinExistence type="inferred from homology"/>
<comment type="similarity">
    <text evidence="1">Belongs to the type-B carboxylesterase/lipase family.</text>
</comment>
<dbReference type="InterPro" id="IPR019819">
    <property type="entry name" value="Carboxylesterase_B_CS"/>
</dbReference>
<evidence type="ECO:0000256" key="3">
    <source>
        <dbReference type="SAM" id="SignalP"/>
    </source>
</evidence>
<feature type="signal peptide" evidence="3">
    <location>
        <begin position="1"/>
        <end position="26"/>
    </location>
</feature>
<keyword evidence="2 5" id="KW-0378">Hydrolase</keyword>
<dbReference type="InterPro" id="IPR050309">
    <property type="entry name" value="Type-B_Carboxylest/Lipase"/>
</dbReference>
<evidence type="ECO:0000313" key="6">
    <source>
        <dbReference type="Proteomes" id="UP000620124"/>
    </source>
</evidence>
<dbReference type="SUPFAM" id="SSF53474">
    <property type="entry name" value="alpha/beta-Hydrolases"/>
    <property type="match status" value="1"/>
</dbReference>
<accession>A0A8H7DB00</accession>
<evidence type="ECO:0000256" key="2">
    <source>
        <dbReference type="ARBA" id="ARBA00022801"/>
    </source>
</evidence>
<reference evidence="5" key="1">
    <citation type="submission" date="2020-05" db="EMBL/GenBank/DDBJ databases">
        <title>Mycena genomes resolve the evolution of fungal bioluminescence.</title>
        <authorList>
            <person name="Tsai I.J."/>
        </authorList>
    </citation>
    <scope>NUCLEOTIDE SEQUENCE</scope>
    <source>
        <strain evidence="5">CCC161011</strain>
    </source>
</reference>
<sequence length="1140" mass="125807">MVALTSLRNFLRAALILLVCSHIVDAGPVVDLDYAKYEGVVDTKLNITAFRGIRYAAPPIGSLRFQKPAPPSTVAEIQQAFDDPPQCYQGTLGASPTNPFTVRDVEQSEDCLFLNVFSPALNSTAPLPTIVWIHGGGYGIGSASQYNGADLVQDSNNEIVAVVIQYRLGLFGFLAGQQVKDNGALNAGLLDQDLALHWVNKNIHKFGGDPDKVTLWGQSAGAGSILQHIVAHNGETSPQLFRAAIASSTFLPSQYQYNDRIPQTLFNEVAAQAGCKGTAVLQCLRAVDSAILADINVNVMLAGFQNTFSFSPVVDGSFITQSPTDALLQGKVNRAVKLLFVTNTNEGTTFVNQSAQYDVAEYVRNLFPLFGVEESNAAAALYGSLGSALDQVNEILGDSIIKCPSYSFLNAFPGSYKAEYAIPPALHGQDVINYFPSLTAFNSTLIYNNTAFINAFSQAFVSFAVNLNPNEKLRPSIAPSWPQWSDTAETEMIFNKTEFGAPQITLATTSSVLLQRCEFWKSNRMIMISIRRTFGPNSESAVVAAAMDVDMDPYNFTSPHASHEQLLELSGVEAAAPFNWPSVLLKECLDVDGLPETVTKLVNTPGVEGLLADIHCSKHILVRDEYLWALQDSQATCYRRKTKFQTPPECIHPKVQFSLRSVSGVPSPSPPVLSHNPFDDLVEKKDFYGKLKAFVILGHPGIGKTALLPIILVLRCLARRVTFLQMKPDEMWMFYPFLRTAYRLRTNDIMPNELRMLLPRDTWALIDSNEQISSVPPCITSMRSFVIQTTSPKAFRTDWIAKRGYGVVWWYMASWTLPELICGRDFDPLDEDARPTSEKDLEAFVAVCPPSARLADLLQDEHFDFEKHASHKLGIKISAMTLQSIIRLLSDDPEFDKDDTISHHVLAVTPGPMRHIPATYIPSREIYHLLRDKLRALKAWEAASFYFLLLRNRFTKGSAGYLLEDIIHILLGEGGTWQLTELQKGTQGSANTYWETGTTAAVLAIGHDGPLSCCISKTTPPSTTCVPIYTRAYNPLTTTSLVTAFYHPLSGSQPTFDAFFYDATTKTATIFQSTVSAEHSVKPKGIEWLRSCGAENFVYVALTPADVDIRFPFPNGLIDERHIKRYQLGLAEDQVVAYGK</sequence>
<comment type="caution">
    <text evidence="5">The sequence shown here is derived from an EMBL/GenBank/DDBJ whole genome shotgun (WGS) entry which is preliminary data.</text>
</comment>